<dbReference type="AlphaFoldDB" id="A0AA90U1A4"/>
<accession>A0AA90U1A4</accession>
<gene>
    <name evidence="2" type="ORF">J2750_001934</name>
</gene>
<feature type="transmembrane region" description="Helical" evidence="1">
    <location>
        <begin position="56"/>
        <end position="81"/>
    </location>
</feature>
<feature type="transmembrane region" description="Helical" evidence="1">
    <location>
        <begin position="144"/>
        <end position="165"/>
    </location>
</feature>
<keyword evidence="1" id="KW-0472">Membrane</keyword>
<proteinExistence type="predicted"/>
<dbReference type="EMBL" id="JAVDQI010000008">
    <property type="protein sequence ID" value="MDR6223464.1"/>
    <property type="molecule type" value="Genomic_DNA"/>
</dbReference>
<dbReference type="RefSeq" id="WP_309740760.1">
    <property type="nucleotide sequence ID" value="NZ_JAVDQI010000008.1"/>
</dbReference>
<sequence>MEENDEKMNSYRKNAIIVGLLFITSTVAGILSVVFLESILNAPDYLINVSANENQVIIGTVLELICAGAFLGIAVVIFPILKKHNESIALGYVVARICEAIPFIVGVISLLSLLTLSQEYVQSASPDVFYFQIFGTLLIAVHDWTNLIGSMIVFSLTALILNYSLYRSKLVPRSISVWGLIGVPLMLTAGLLGMFGLFSPFSTTSILLAFPLALQEMVFAVWLIVKGFNSSPIDYESTKTDMNEVK</sequence>
<protein>
    <submittedName>
        <fullName evidence="2">Nitrate reductase NapE component</fullName>
    </submittedName>
</protein>
<evidence type="ECO:0000256" key="1">
    <source>
        <dbReference type="SAM" id="Phobius"/>
    </source>
</evidence>
<evidence type="ECO:0000313" key="2">
    <source>
        <dbReference type="EMBL" id="MDR6223464.1"/>
    </source>
</evidence>
<evidence type="ECO:0000313" key="3">
    <source>
        <dbReference type="Proteomes" id="UP001185015"/>
    </source>
</evidence>
<feature type="transmembrane region" description="Helical" evidence="1">
    <location>
        <begin position="15"/>
        <end position="36"/>
    </location>
</feature>
<keyword evidence="3" id="KW-1185">Reference proteome</keyword>
<dbReference type="Pfam" id="PF14329">
    <property type="entry name" value="DUF4386"/>
    <property type="match status" value="1"/>
</dbReference>
<keyword evidence="1" id="KW-0812">Transmembrane</keyword>
<feature type="transmembrane region" description="Helical" evidence="1">
    <location>
        <begin position="204"/>
        <end position="225"/>
    </location>
</feature>
<keyword evidence="1" id="KW-1133">Transmembrane helix</keyword>
<dbReference type="Proteomes" id="UP001185015">
    <property type="component" value="Unassembled WGS sequence"/>
</dbReference>
<reference evidence="2 3" key="1">
    <citation type="submission" date="2023-07" db="EMBL/GenBank/DDBJ databases">
        <title>Genomic Encyclopedia of Type Strains, Phase IV (KMG-IV): sequencing the most valuable type-strain genomes for metagenomic binning, comparative biology and taxonomic classification.</title>
        <authorList>
            <person name="Goeker M."/>
        </authorList>
    </citation>
    <scope>NUCLEOTIDE SEQUENCE [LARGE SCALE GENOMIC DNA]</scope>
    <source>
        <strain evidence="2 3">DSM 17273</strain>
    </source>
</reference>
<organism evidence="2 3">
    <name type="scientific">Methanococcoides alaskense</name>
    <dbReference type="NCBI Taxonomy" id="325778"/>
    <lineage>
        <taxon>Archaea</taxon>
        <taxon>Methanobacteriati</taxon>
        <taxon>Methanobacteriota</taxon>
        <taxon>Stenosarchaea group</taxon>
        <taxon>Methanomicrobia</taxon>
        <taxon>Methanosarcinales</taxon>
        <taxon>Methanosarcinaceae</taxon>
        <taxon>Methanococcoides</taxon>
    </lineage>
</organism>
<feature type="transmembrane region" description="Helical" evidence="1">
    <location>
        <begin position="177"/>
        <end position="198"/>
    </location>
</feature>
<dbReference type="InterPro" id="IPR025495">
    <property type="entry name" value="DUF4386"/>
</dbReference>
<comment type="caution">
    <text evidence="2">The sequence shown here is derived from an EMBL/GenBank/DDBJ whole genome shotgun (WGS) entry which is preliminary data.</text>
</comment>
<feature type="transmembrane region" description="Helical" evidence="1">
    <location>
        <begin position="93"/>
        <end position="116"/>
    </location>
</feature>
<name>A0AA90U1A4_9EURY</name>